<dbReference type="GO" id="GO:0006893">
    <property type="term" value="P:Golgi to plasma membrane transport"/>
    <property type="evidence" value="ECO:0007669"/>
    <property type="project" value="TreeGrafter"/>
</dbReference>
<dbReference type="AlphaFoldDB" id="A0AAW1QE39"/>
<feature type="domain" description="Exocyst complex subunit EXOC6/Sec15 C-terminal" evidence="6">
    <location>
        <begin position="506"/>
        <end position="668"/>
    </location>
</feature>
<dbReference type="GO" id="GO:0090522">
    <property type="term" value="P:vesicle tethering involved in exocytosis"/>
    <property type="evidence" value="ECO:0007669"/>
    <property type="project" value="InterPro"/>
</dbReference>
<dbReference type="GO" id="GO:0006886">
    <property type="term" value="P:intracellular protein transport"/>
    <property type="evidence" value="ECO:0007669"/>
    <property type="project" value="InterPro"/>
</dbReference>
<feature type="region of interest" description="Disordered" evidence="5">
    <location>
        <begin position="672"/>
        <end position="753"/>
    </location>
</feature>
<evidence type="ECO:0000256" key="1">
    <source>
        <dbReference type="ARBA" id="ARBA00007944"/>
    </source>
</evidence>
<evidence type="ECO:0000256" key="3">
    <source>
        <dbReference type="ARBA" id="ARBA00022483"/>
    </source>
</evidence>
<gene>
    <name evidence="8" type="ORF">WJX72_001042</name>
</gene>
<proteinExistence type="inferred from homology"/>
<evidence type="ECO:0000313" key="9">
    <source>
        <dbReference type="Proteomes" id="UP001489004"/>
    </source>
</evidence>
<dbReference type="PANTHER" id="PTHR12702:SF0">
    <property type="entry name" value="EXOCYST COMPLEX COMPONENT 6"/>
    <property type="match status" value="1"/>
</dbReference>
<feature type="domain" description="Exocyst complex subunit EXOC6/Sec15 C-terminal" evidence="6">
    <location>
        <begin position="755"/>
        <end position="932"/>
    </location>
</feature>
<evidence type="ECO:0000313" key="8">
    <source>
        <dbReference type="EMBL" id="KAK9819680.1"/>
    </source>
</evidence>
<evidence type="ECO:0000259" key="6">
    <source>
        <dbReference type="Pfam" id="PF04091"/>
    </source>
</evidence>
<dbReference type="InterPro" id="IPR048359">
    <property type="entry name" value="EXOC6_Sec15_N"/>
</dbReference>
<dbReference type="Pfam" id="PF04091">
    <property type="entry name" value="Sec15_C"/>
    <property type="match status" value="2"/>
</dbReference>
<evidence type="ECO:0000256" key="4">
    <source>
        <dbReference type="ARBA" id="ARBA00023054"/>
    </source>
</evidence>
<feature type="compositionally biased region" description="Low complexity" evidence="5">
    <location>
        <begin position="741"/>
        <end position="753"/>
    </location>
</feature>
<feature type="compositionally biased region" description="Polar residues" evidence="5">
    <location>
        <begin position="42"/>
        <end position="55"/>
    </location>
</feature>
<keyword evidence="3" id="KW-0268">Exocytosis</keyword>
<evidence type="ECO:0000256" key="5">
    <source>
        <dbReference type="SAM" id="MobiDB-lite"/>
    </source>
</evidence>
<feature type="compositionally biased region" description="Low complexity" evidence="5">
    <location>
        <begin position="692"/>
        <end position="702"/>
    </location>
</feature>
<dbReference type="GO" id="GO:0000145">
    <property type="term" value="C:exocyst"/>
    <property type="evidence" value="ECO:0007669"/>
    <property type="project" value="TreeGrafter"/>
</dbReference>
<dbReference type="InterPro" id="IPR007225">
    <property type="entry name" value="EXOC6/Sec15"/>
</dbReference>
<dbReference type="Gene3D" id="1.20.58.670">
    <property type="entry name" value="Dsl1p vesicle tethering complex, Tip20p subunit, domain D"/>
    <property type="match status" value="1"/>
</dbReference>
<feature type="compositionally biased region" description="Basic and acidic residues" evidence="5">
    <location>
        <begin position="213"/>
        <end position="231"/>
    </location>
</feature>
<dbReference type="InterPro" id="IPR042045">
    <property type="entry name" value="EXOC6/Sec15_C_dom1"/>
</dbReference>
<dbReference type="Proteomes" id="UP001489004">
    <property type="component" value="Unassembled WGS sequence"/>
</dbReference>
<evidence type="ECO:0000256" key="2">
    <source>
        <dbReference type="ARBA" id="ARBA00022448"/>
    </source>
</evidence>
<dbReference type="InterPro" id="IPR046361">
    <property type="entry name" value="EXOC6/Sec15_C"/>
</dbReference>
<dbReference type="Pfam" id="PF20651">
    <property type="entry name" value="EXOC6_Sec15_N"/>
    <property type="match status" value="1"/>
</dbReference>
<keyword evidence="2" id="KW-0813">Transport</keyword>
<dbReference type="PANTHER" id="PTHR12702">
    <property type="entry name" value="SEC15"/>
    <property type="match status" value="1"/>
</dbReference>
<keyword evidence="4" id="KW-0175">Coiled coil</keyword>
<protein>
    <recommendedName>
        <fullName evidence="10">Exocyst complex component</fullName>
    </recommendedName>
</protein>
<feature type="domain" description="Exocyst complex component EXOC6/Sec15 N-terminal" evidence="7">
    <location>
        <begin position="90"/>
        <end position="210"/>
    </location>
</feature>
<name>A0AAW1QE39_9CHLO</name>
<feature type="region of interest" description="Disordered" evidence="5">
    <location>
        <begin position="38"/>
        <end position="82"/>
    </location>
</feature>
<evidence type="ECO:0000259" key="7">
    <source>
        <dbReference type="Pfam" id="PF20651"/>
    </source>
</evidence>
<sequence>MGDDRVSDSVRDLVTGGLDAEDISPLVRLVFDGHTNPVVLTGTPQLQTAESTVDSSLPEDENGDENGPGERSSKAKGLQEDPSEAVMVALQSVADEQAVEILQICRSNADEIARSIQELGSMQTYATALREKIVENNDSLQEAGGSFLAKMQELRELRQVQQAITESRKAVSAGIRLLQMCAAAGHYTAENKLYRAFKLLERIRTEFFQQQEPQKENIRSNRKVEVKEPGSGKKGKSGGSTVASLGRLQPFLAARVDELTHAIEQRAIADFNNWLVSVRAEARNIGMRAVRRAAAERQREEVLGKERKILAMQLHDLTDPKAVAAMMATARGAEGATGNAAASAAPAVKLDPHVHPSAHKILASSPKDANEDLLAGVDMALMHRCVQVHKCLGRMAAFQAYYHKNRRLQLNSDLTLPLQFLETYQNFVSQIVGYFIVEDRVQRSAADMAVGVQVDAGWETAVACLKGVLEASFDNITIAPAMLALKDFMMLVCSALGQCGYHVVPITEILMNGRNKYHELLGTGVAPQVSAAVTNDRLDAVVVRSEAVARQLNEELGLPLSFQTQAEPRRLPYDLPFSEMVPALLRVVRGYIEDSISYLAGLVSPGEVLPVARQYRDRMLTKIMIETLEASVAAFSLTVPQAMRRSMQLVANAACLIEALGPLDDYTVLKGRGTSPLEKHGQRGGAHHKAHAGPGHHTAASARDITPSDSPPRNSRGARSRKPEKPEKPAAVSAAPSRGDLSGNSGLPPGSTTGSTGALAAFQAFQETCERVVVRVAAGMAGAILRTTNQLNWLPDQPPRTGTGHTPYIQDMLQFLQEALAMGKAMLPAEPYEHVARATFNYIGDAIMNLLAEDLVPAYNMFAMFRLHADLADMAAFADACDLPLLADGLAEPVQFCELMVTGRLEEILDAAKRQASYAAVDLARLVLVLEKYREVGDKASYTGHHMIGRSKQPESFLKKKTADKVGKQLRELLRDVEGY</sequence>
<organism evidence="8 9">
    <name type="scientific">[Myrmecia] bisecta</name>
    <dbReference type="NCBI Taxonomy" id="41462"/>
    <lineage>
        <taxon>Eukaryota</taxon>
        <taxon>Viridiplantae</taxon>
        <taxon>Chlorophyta</taxon>
        <taxon>core chlorophytes</taxon>
        <taxon>Trebouxiophyceae</taxon>
        <taxon>Trebouxiales</taxon>
        <taxon>Trebouxiaceae</taxon>
        <taxon>Myrmecia</taxon>
    </lineage>
</organism>
<reference evidence="8 9" key="1">
    <citation type="journal article" date="2024" name="Nat. Commun.">
        <title>Phylogenomics reveals the evolutionary origins of lichenization in chlorophyte algae.</title>
        <authorList>
            <person name="Puginier C."/>
            <person name="Libourel C."/>
            <person name="Otte J."/>
            <person name="Skaloud P."/>
            <person name="Haon M."/>
            <person name="Grisel S."/>
            <person name="Petersen M."/>
            <person name="Berrin J.G."/>
            <person name="Delaux P.M."/>
            <person name="Dal Grande F."/>
            <person name="Keller J."/>
        </authorList>
    </citation>
    <scope>NUCLEOTIDE SEQUENCE [LARGE SCALE GENOMIC DNA]</scope>
    <source>
        <strain evidence="8 9">SAG 2043</strain>
    </source>
</reference>
<comment type="caution">
    <text evidence="8">The sequence shown here is derived from an EMBL/GenBank/DDBJ whole genome shotgun (WGS) entry which is preliminary data.</text>
</comment>
<feature type="region of interest" description="Disordered" evidence="5">
    <location>
        <begin position="211"/>
        <end position="242"/>
    </location>
</feature>
<comment type="similarity">
    <text evidence="1">Belongs to the SEC15 family.</text>
</comment>
<dbReference type="EMBL" id="JALJOR010000003">
    <property type="protein sequence ID" value="KAK9819680.1"/>
    <property type="molecule type" value="Genomic_DNA"/>
</dbReference>
<keyword evidence="9" id="KW-1185">Reference proteome</keyword>
<accession>A0AAW1QE39</accession>
<evidence type="ECO:0008006" key="10">
    <source>
        <dbReference type="Google" id="ProtNLM"/>
    </source>
</evidence>
<dbReference type="InterPro" id="IPR042044">
    <property type="entry name" value="EXOC6PINT-1/Sec15/Tip20_C_dom2"/>
</dbReference>
<dbReference type="GO" id="GO:0016020">
    <property type="term" value="C:membrane"/>
    <property type="evidence" value="ECO:0007669"/>
    <property type="project" value="TreeGrafter"/>
</dbReference>
<dbReference type="Gene3D" id="1.10.357.30">
    <property type="entry name" value="Exocyst complex subunit Sec15 C-terminal domain, N-terminal subdomain"/>
    <property type="match status" value="1"/>
</dbReference>